<dbReference type="AlphaFoldDB" id="A0A162CQU1"/>
<dbReference type="Pfam" id="PF00664">
    <property type="entry name" value="ABC_membrane"/>
    <property type="match status" value="1"/>
</dbReference>
<dbReference type="CDD" id="cd03228">
    <property type="entry name" value="ABCC_MRP_Like"/>
    <property type="match status" value="1"/>
</dbReference>
<accession>A0A162CQU1</accession>
<dbReference type="GO" id="GO:0016887">
    <property type="term" value="F:ATP hydrolysis activity"/>
    <property type="evidence" value="ECO:0007669"/>
    <property type="project" value="InterPro"/>
</dbReference>
<name>A0A162CQU1_9BACI</name>
<dbReference type="InterPro" id="IPR003593">
    <property type="entry name" value="AAA+_ATPase"/>
</dbReference>
<proteinExistence type="predicted"/>
<keyword evidence="6 7" id="KW-0472">Membrane</keyword>
<dbReference type="InterPro" id="IPR036640">
    <property type="entry name" value="ABC1_TM_sf"/>
</dbReference>
<keyword evidence="3" id="KW-0547">Nucleotide-binding</keyword>
<feature type="domain" description="ABC transmembrane type-1" evidence="9">
    <location>
        <begin position="19"/>
        <end position="305"/>
    </location>
</feature>
<dbReference type="EMBL" id="LTAO01000039">
    <property type="protein sequence ID" value="KYG26057.1"/>
    <property type="molecule type" value="Genomic_DNA"/>
</dbReference>
<keyword evidence="2 7" id="KW-0812">Transmembrane</keyword>
<feature type="transmembrane region" description="Helical" evidence="7">
    <location>
        <begin position="240"/>
        <end position="263"/>
    </location>
</feature>
<evidence type="ECO:0000256" key="7">
    <source>
        <dbReference type="SAM" id="Phobius"/>
    </source>
</evidence>
<dbReference type="GO" id="GO:0045454">
    <property type="term" value="P:cell redox homeostasis"/>
    <property type="evidence" value="ECO:0007669"/>
    <property type="project" value="InterPro"/>
</dbReference>
<dbReference type="GO" id="GO:0140359">
    <property type="term" value="F:ABC-type transporter activity"/>
    <property type="evidence" value="ECO:0007669"/>
    <property type="project" value="InterPro"/>
</dbReference>
<evidence type="ECO:0000313" key="10">
    <source>
        <dbReference type="EMBL" id="KYG26057.1"/>
    </source>
</evidence>
<comment type="subcellular location">
    <subcellularLocation>
        <location evidence="1">Cell membrane</location>
        <topology evidence="1">Multi-pass membrane protein</topology>
    </subcellularLocation>
</comment>
<comment type="caution">
    <text evidence="10">The sequence shown here is derived from an EMBL/GenBank/DDBJ whole genome shotgun (WGS) entry which is preliminary data.</text>
</comment>
<dbReference type="InterPro" id="IPR003439">
    <property type="entry name" value="ABC_transporter-like_ATP-bd"/>
</dbReference>
<dbReference type="GO" id="GO:0034040">
    <property type="term" value="F:ATPase-coupled lipid transmembrane transporter activity"/>
    <property type="evidence" value="ECO:0007669"/>
    <property type="project" value="TreeGrafter"/>
</dbReference>
<dbReference type="CDD" id="cd18585">
    <property type="entry name" value="ABC_6TM_CydC"/>
    <property type="match status" value="1"/>
</dbReference>
<reference evidence="10" key="1">
    <citation type="submission" date="2016-02" db="EMBL/GenBank/DDBJ databases">
        <title>Genome sequence of Bacillus trypoxylicola KCTC 13244(T).</title>
        <authorList>
            <person name="Jeong H."/>
            <person name="Park S.-H."/>
            <person name="Choi S.-K."/>
        </authorList>
    </citation>
    <scope>NUCLEOTIDE SEQUENCE [LARGE SCALE GENOMIC DNA]</scope>
    <source>
        <strain evidence="10">KCTC 13244</strain>
    </source>
</reference>
<dbReference type="RefSeq" id="WP_061950233.1">
    <property type="nucleotide sequence ID" value="NZ_LTAO01000039.1"/>
</dbReference>
<dbReference type="STRING" id="519424.AZF04_13305"/>
<dbReference type="Gene3D" id="3.40.50.300">
    <property type="entry name" value="P-loop containing nucleotide triphosphate hydrolases"/>
    <property type="match status" value="1"/>
</dbReference>
<feature type="domain" description="ABC transporter" evidence="8">
    <location>
        <begin position="336"/>
        <end position="565"/>
    </location>
</feature>
<dbReference type="GO" id="GO:0005524">
    <property type="term" value="F:ATP binding"/>
    <property type="evidence" value="ECO:0007669"/>
    <property type="project" value="UniProtKB-KW"/>
</dbReference>
<evidence type="ECO:0000259" key="9">
    <source>
        <dbReference type="PROSITE" id="PS50929"/>
    </source>
</evidence>
<dbReference type="PROSITE" id="PS50929">
    <property type="entry name" value="ABC_TM1F"/>
    <property type="match status" value="1"/>
</dbReference>
<dbReference type="Gene3D" id="1.20.1560.10">
    <property type="entry name" value="ABC transporter type 1, transmembrane domain"/>
    <property type="match status" value="1"/>
</dbReference>
<dbReference type="Pfam" id="PF00005">
    <property type="entry name" value="ABC_tran"/>
    <property type="match status" value="1"/>
</dbReference>
<feature type="transmembrane region" description="Helical" evidence="7">
    <location>
        <begin position="20"/>
        <end position="44"/>
    </location>
</feature>
<protein>
    <submittedName>
        <fullName evidence="10">ABC transporter ATP-binding protein</fullName>
    </submittedName>
</protein>
<dbReference type="PROSITE" id="PS50893">
    <property type="entry name" value="ABC_TRANSPORTER_2"/>
    <property type="match status" value="1"/>
</dbReference>
<dbReference type="PANTHER" id="PTHR24221:SF653">
    <property type="entry name" value="TRANSPORT ATP-BINDING PROTEIN CYDC"/>
    <property type="match status" value="1"/>
</dbReference>
<feature type="transmembrane region" description="Helical" evidence="7">
    <location>
        <begin position="133"/>
        <end position="154"/>
    </location>
</feature>
<dbReference type="SUPFAM" id="SSF90123">
    <property type="entry name" value="ABC transporter transmembrane region"/>
    <property type="match status" value="1"/>
</dbReference>
<dbReference type="PROSITE" id="PS00211">
    <property type="entry name" value="ABC_TRANSPORTER_1"/>
    <property type="match status" value="1"/>
</dbReference>
<dbReference type="GO" id="GO:0005886">
    <property type="term" value="C:plasma membrane"/>
    <property type="evidence" value="ECO:0007669"/>
    <property type="project" value="UniProtKB-SubCell"/>
</dbReference>
<dbReference type="InterPro" id="IPR039421">
    <property type="entry name" value="Type_1_exporter"/>
</dbReference>
<evidence type="ECO:0000256" key="2">
    <source>
        <dbReference type="ARBA" id="ARBA00022692"/>
    </source>
</evidence>
<evidence type="ECO:0000256" key="5">
    <source>
        <dbReference type="ARBA" id="ARBA00022989"/>
    </source>
</evidence>
<keyword evidence="4 10" id="KW-0067">ATP-binding</keyword>
<dbReference type="InterPro" id="IPR011527">
    <property type="entry name" value="ABC1_TM_dom"/>
</dbReference>
<dbReference type="InterPro" id="IPR027417">
    <property type="entry name" value="P-loop_NTPase"/>
</dbReference>
<evidence type="ECO:0000256" key="3">
    <source>
        <dbReference type="ARBA" id="ARBA00022741"/>
    </source>
</evidence>
<gene>
    <name evidence="10" type="ORF">AZF04_13305</name>
</gene>
<feature type="transmembrane region" description="Helical" evidence="7">
    <location>
        <begin position="50"/>
        <end position="72"/>
    </location>
</feature>
<evidence type="ECO:0000313" key="11">
    <source>
        <dbReference type="Proteomes" id="UP000075806"/>
    </source>
</evidence>
<dbReference type="InterPro" id="IPR017871">
    <property type="entry name" value="ABC_transporter-like_CS"/>
</dbReference>
<feature type="transmembrane region" description="Helical" evidence="7">
    <location>
        <begin position="160"/>
        <end position="180"/>
    </location>
</feature>
<dbReference type="InterPro" id="IPR014223">
    <property type="entry name" value="ABC_CydC/D"/>
</dbReference>
<dbReference type="SMART" id="SM00382">
    <property type="entry name" value="AAA"/>
    <property type="match status" value="1"/>
</dbReference>
<evidence type="ECO:0000256" key="1">
    <source>
        <dbReference type="ARBA" id="ARBA00004651"/>
    </source>
</evidence>
<evidence type="ECO:0000256" key="6">
    <source>
        <dbReference type="ARBA" id="ARBA00023136"/>
    </source>
</evidence>
<dbReference type="OrthoDB" id="9802264at2"/>
<evidence type="ECO:0000259" key="8">
    <source>
        <dbReference type="PROSITE" id="PS50893"/>
    </source>
</evidence>
<sequence>MKALRTVMKIMLIEKRDIFLSILFGFIAGITAIGLFSASGYLISQAALVPPLYTLMVIVAIVKLLGITSAISRYGERYYSHRGTFTMLSNLRIYIYEKIEPLATTILQKYRSGDLLSRIVGDVESLQNYFLRVFYPPVVIASVTIATILFTTIFSVGTALIIVVGMIFLTVVVPSIFTIIQRKVDQQVRQKRGQLSSHFTEFLYGYRDLKIHQQAANREKQLEKSVKKYEKAKEKSNLSLVWNESIVSFLSLLVSVVVLGFAAHQMSTGQIEGVLIALLFMISLTLFEQTGPLSLFPNYLHESEQAFNRLQNIWREQKQQQKKLKTDLEVKDAPSLSFHDVTFQYEQALRPSLNEVSFALPKGSKTAIVGASGSGKTTILHLILKLYEIGIGEIKWDGYRLESLKEEDIWQASNISLQSNHFFYGTIRDNLLVQNESIDEKQLYEALKHAQLAHLSLDHIVQEKGSNLSGGEKQRLALARLFLRKSKLWLLDEPTSSLDAVTEQQVLQHVFKEAESATLILVSHRLNGLEKMDQIIVMDHGKVVEVGTYDELMNRDSYFKEMKKIEREVVLG</sequence>
<keyword evidence="11" id="KW-1185">Reference proteome</keyword>
<dbReference type="SUPFAM" id="SSF52540">
    <property type="entry name" value="P-loop containing nucleoside triphosphate hydrolases"/>
    <property type="match status" value="1"/>
</dbReference>
<dbReference type="NCBIfam" id="TIGR02868">
    <property type="entry name" value="CydC"/>
    <property type="match status" value="1"/>
</dbReference>
<dbReference type="GO" id="GO:0034775">
    <property type="term" value="P:glutathione transmembrane transport"/>
    <property type="evidence" value="ECO:0007669"/>
    <property type="project" value="InterPro"/>
</dbReference>
<evidence type="ECO:0000256" key="4">
    <source>
        <dbReference type="ARBA" id="ARBA00022840"/>
    </source>
</evidence>
<keyword evidence="5 7" id="KW-1133">Transmembrane helix</keyword>
<dbReference type="Proteomes" id="UP000075806">
    <property type="component" value="Unassembled WGS sequence"/>
</dbReference>
<organism evidence="10 11">
    <name type="scientific">Alkalihalobacillus trypoxylicola</name>
    <dbReference type="NCBI Taxonomy" id="519424"/>
    <lineage>
        <taxon>Bacteria</taxon>
        <taxon>Bacillati</taxon>
        <taxon>Bacillota</taxon>
        <taxon>Bacilli</taxon>
        <taxon>Bacillales</taxon>
        <taxon>Bacillaceae</taxon>
        <taxon>Alkalihalobacillus</taxon>
    </lineage>
</organism>
<dbReference type="PANTHER" id="PTHR24221">
    <property type="entry name" value="ATP-BINDING CASSETTE SUB-FAMILY B"/>
    <property type="match status" value="1"/>
</dbReference>